<accession>A0A4D6GVV5</accession>
<dbReference type="RefSeq" id="WP_136361115.1">
    <property type="nucleotide sequence ID" value="NZ_VRYN01000002.1"/>
</dbReference>
<keyword evidence="1" id="KW-0812">Transmembrane</keyword>
<feature type="transmembrane region" description="Helical" evidence="1">
    <location>
        <begin position="135"/>
        <end position="155"/>
    </location>
</feature>
<evidence type="ECO:0000313" key="3">
    <source>
        <dbReference type="EMBL" id="TYO76460.1"/>
    </source>
</evidence>
<evidence type="ECO:0000313" key="4">
    <source>
        <dbReference type="Proteomes" id="UP000296216"/>
    </source>
</evidence>
<dbReference type="EMBL" id="VRYN01000002">
    <property type="protein sequence ID" value="TYO76460.1"/>
    <property type="molecule type" value="Genomic_DNA"/>
</dbReference>
<dbReference type="Proteomes" id="UP000323075">
    <property type="component" value="Unassembled WGS sequence"/>
</dbReference>
<feature type="transmembrane region" description="Helical" evidence="1">
    <location>
        <begin position="7"/>
        <end position="26"/>
    </location>
</feature>
<protein>
    <submittedName>
        <fullName evidence="2">DUF422 family protein</fullName>
    </submittedName>
</protein>
<evidence type="ECO:0000256" key="1">
    <source>
        <dbReference type="SAM" id="Phobius"/>
    </source>
</evidence>
<reference evidence="2" key="3">
    <citation type="journal article" name="MicrobiologyOpen">
        <title>Whole-genome comparison between the type strain of Halobacterium salinarum (DSM 3754(T)) and the laboratory strains R1 and NRC-1.</title>
        <authorList>
            <person name="Pfeiffer F."/>
            <person name="Losensky G."/>
            <person name="Marchfelder A."/>
            <person name="Habermann B."/>
            <person name="Dyall-Smith M."/>
        </authorList>
    </citation>
    <scope>NUCLEOTIDE SEQUENCE</scope>
    <source>
        <strain evidence="2">91-R6</strain>
    </source>
</reference>
<reference evidence="3 5" key="2">
    <citation type="submission" date="2019-07" db="EMBL/GenBank/DDBJ databases">
        <title>Genomic Encyclopedia of Archaeal and Bacterial Type Strains, Phase II (KMG-II): from individual species to whole genera.</title>
        <authorList>
            <person name="Goeker M."/>
        </authorList>
    </citation>
    <scope>NUCLEOTIDE SEQUENCE [LARGE SCALE GENOMIC DNA]</scope>
    <source>
        <strain evidence="3 5">DSM 3754</strain>
    </source>
</reference>
<keyword evidence="1" id="KW-1133">Transmembrane helix</keyword>
<dbReference type="AlphaFoldDB" id="A0A4D6GVV5"/>
<sequence>MLTARRFVRVVAVVWLAALASAGLTWPPAATAALFGGGAAIAFLAERVVIRAGWLTHHIDPAIRGVPLYALAGWTAVVYAAARVALLVTAGWTAVATAAVLAAAFDAVTDPVGVASDYWTYRTALGGPQYCGVPWWNTAGWLVVAAATAAPAVMLQ</sequence>
<keyword evidence="1" id="KW-0472">Membrane</keyword>
<reference evidence="2 4" key="1">
    <citation type="journal article" date="2019" name="Microbiol. Resour. Announc.">
        <title>The Genome Sequence of the Halobacterium salinarum Type Strain Is Closely Related to That of Laboratory Strains NRC-1 and R1.</title>
        <authorList>
            <person name="Pfeiffer F."/>
            <person name="Marchfelder A."/>
            <person name="Habermann B."/>
            <person name="Dyall-Smith M.L."/>
        </authorList>
    </citation>
    <scope>NUCLEOTIDE SEQUENCE [LARGE SCALE GENOMIC DNA]</scope>
    <source>
        <strain evidence="2">91-R6</strain>
        <strain evidence="4">ATCC 33171 / DSM 3754 / JCM 8978 / NBRC 102687 / NCIMB 764 / 91-R6</strain>
    </source>
</reference>
<feature type="transmembrane region" description="Helical" evidence="1">
    <location>
        <begin position="62"/>
        <end position="82"/>
    </location>
</feature>
<gene>
    <name evidence="3" type="ORF">APQ99_01097</name>
    <name evidence="2" type="ORF">HBSAL_03840</name>
</gene>
<dbReference type="EMBL" id="CP038631">
    <property type="protein sequence ID" value="QCC44492.1"/>
    <property type="molecule type" value="Genomic_DNA"/>
</dbReference>
<organism evidence="2 4">
    <name type="scientific">Halobacterium salinarum (strain ATCC 33171 / DSM 3754 / JCM 8978 / NBRC 102687 / NCIMB 764 / 91-R6)</name>
    <dbReference type="NCBI Taxonomy" id="2597657"/>
    <lineage>
        <taxon>Archaea</taxon>
        <taxon>Methanobacteriati</taxon>
        <taxon>Methanobacteriota</taxon>
        <taxon>Stenosarchaea group</taxon>
        <taxon>Halobacteria</taxon>
        <taxon>Halobacteriales</taxon>
        <taxon>Halobacteriaceae</taxon>
        <taxon>Halobacterium</taxon>
    </lineage>
</organism>
<dbReference type="Proteomes" id="UP000296216">
    <property type="component" value="Chromosome"/>
</dbReference>
<proteinExistence type="predicted"/>
<dbReference type="GeneID" id="39854637"/>
<evidence type="ECO:0000313" key="2">
    <source>
        <dbReference type="EMBL" id="QCC44492.1"/>
    </source>
</evidence>
<name>A0A4D6GVV5_HALS9</name>
<evidence type="ECO:0000313" key="5">
    <source>
        <dbReference type="Proteomes" id="UP000323075"/>
    </source>
</evidence>